<feature type="transmembrane region" description="Helical" evidence="1">
    <location>
        <begin position="728"/>
        <end position="749"/>
    </location>
</feature>
<dbReference type="RefSeq" id="WP_126519771.1">
    <property type="nucleotide sequence ID" value="NZ_RXNU01000003.1"/>
</dbReference>
<evidence type="ECO:0000259" key="2">
    <source>
        <dbReference type="PROSITE" id="PS50234"/>
    </source>
</evidence>
<dbReference type="NCBIfam" id="TIGR01167">
    <property type="entry name" value="LPXTG_anchor"/>
    <property type="match status" value="1"/>
</dbReference>
<dbReference type="Gene3D" id="3.40.50.410">
    <property type="entry name" value="von Willebrand factor, type A domain"/>
    <property type="match status" value="1"/>
</dbReference>
<dbReference type="PANTHER" id="PTHR45737:SF6">
    <property type="entry name" value="VON WILLEBRAND FACTOR A DOMAIN-CONTAINING PROTEIN 5A"/>
    <property type="match status" value="1"/>
</dbReference>
<keyword evidence="1" id="KW-1133">Transmembrane helix</keyword>
<keyword evidence="1" id="KW-0812">Transmembrane</keyword>
<dbReference type="InterPro" id="IPR036465">
    <property type="entry name" value="vWFA_dom_sf"/>
</dbReference>
<dbReference type="Proteomes" id="UP000267448">
    <property type="component" value="Unassembled WGS sequence"/>
</dbReference>
<organism evidence="4 5">
    <name type="scientific">Shewanella canadensis</name>
    <dbReference type="NCBI Taxonomy" id="271096"/>
    <lineage>
        <taxon>Bacteria</taxon>
        <taxon>Pseudomonadati</taxon>
        <taxon>Pseudomonadota</taxon>
        <taxon>Gammaproteobacteria</taxon>
        <taxon>Alteromonadales</taxon>
        <taxon>Shewanellaceae</taxon>
        <taxon>Shewanella</taxon>
    </lineage>
</organism>
<dbReference type="PROSITE" id="PS51468">
    <property type="entry name" value="VIT"/>
    <property type="match status" value="1"/>
</dbReference>
<evidence type="ECO:0000256" key="1">
    <source>
        <dbReference type="SAM" id="Phobius"/>
    </source>
</evidence>
<sequence length="770" mass="84773">MKIDVVSVTRQGAPNRGALGFLLLMGALLLPSMNVKASFDAELSQGSFVYRVADQDGGSQVSISLPLETDVQMTVSGWVNRVKVKQTFKNLSGEWLNGSYLFPLPNEAAVDSMKLLIGSRVIEGQIKERLEAKKIYEQAKSAGKRASLVEHNRPNIFKTSVANLGPDELLVVEISYQELVDYDDGEFSLRFPMVVNPRYYPQGGSKQPDNFQNQDFQYPDFQYRGTTGDDSWLDKLSAMEASLRGERYGVRSHNAPTVNIRVDLDAGVELSEITSAYHTIDKMPLDNTRYQIHLASQVAADRDFVLRWKPVAGSEPTAAVFAQKGQTYSSSLAQKNLSKQHVKSDPELTAKPEADYALVMLLPPSLEKSRNRVSRELILVIDTSGSMSGSAMEQAKKAMKYALAGLGSDDTFNVIEFNSVVSSLSKGPISASAKNIEMANRFVHSLTADGGTEMALALEHALGQESGGSSWQETGLQGKDEESTSRLRQVLFMTDGAVGNEAELFKLIKHRIGKSRLFTLGIGSAPNSHFMQRAAEFGRGTFTYIGDLDEVQEKIQRLLYKIEHPQITDIELRYPDGTIPDFWPATIPDLYAEEPLLVAVKMPSDEYAASPDKLVISGSIAGRYWQDAVSLDNKKLAAGLDLIWANKQISALELSKDGANNSRVKQQITALALKYHLVSRHTSLVAVDITPVKHSSIISNNATVLPLTPFGWKPPVGSLPQTGTDSRLLITIGLILLCLLCVYMMSFRIELRMEVVERLTGKKVGERDAL</sequence>
<reference evidence="4 5" key="1">
    <citation type="submission" date="2018-12" db="EMBL/GenBank/DDBJ databases">
        <authorList>
            <person name="Yu L."/>
        </authorList>
    </citation>
    <scope>NUCLEOTIDE SEQUENCE [LARGE SCALE GENOMIC DNA]</scope>
    <source>
        <strain evidence="4 5">HAW-EB2</strain>
    </source>
</reference>
<dbReference type="InterPro" id="IPR013694">
    <property type="entry name" value="VIT"/>
</dbReference>
<dbReference type="InterPro" id="IPR022440">
    <property type="entry name" value="CHP03788"/>
</dbReference>
<evidence type="ECO:0000259" key="3">
    <source>
        <dbReference type="PROSITE" id="PS51468"/>
    </source>
</evidence>
<dbReference type="PROSITE" id="PS50234">
    <property type="entry name" value="VWFA"/>
    <property type="match status" value="1"/>
</dbReference>
<name>A0A431WWF4_9GAMM</name>
<dbReference type="PANTHER" id="PTHR45737">
    <property type="entry name" value="VON WILLEBRAND FACTOR A DOMAIN-CONTAINING PROTEIN 5A"/>
    <property type="match status" value="1"/>
</dbReference>
<accession>A0A431WWF4</accession>
<dbReference type="Pfam" id="PF13768">
    <property type="entry name" value="VWA_3"/>
    <property type="match status" value="1"/>
</dbReference>
<dbReference type="Pfam" id="PF08487">
    <property type="entry name" value="VIT"/>
    <property type="match status" value="1"/>
</dbReference>
<proteinExistence type="predicted"/>
<protein>
    <submittedName>
        <fullName evidence="4">Marine proteobacterial sortase target protein</fullName>
    </submittedName>
</protein>
<feature type="domain" description="VIT" evidence="3">
    <location>
        <begin position="50"/>
        <end position="178"/>
    </location>
</feature>
<dbReference type="SMART" id="SM00609">
    <property type="entry name" value="VIT"/>
    <property type="match status" value="1"/>
</dbReference>
<keyword evidence="1" id="KW-0472">Membrane</keyword>
<dbReference type="InterPro" id="IPR002035">
    <property type="entry name" value="VWF_A"/>
</dbReference>
<dbReference type="SUPFAM" id="SSF53300">
    <property type="entry name" value="vWA-like"/>
    <property type="match status" value="1"/>
</dbReference>
<dbReference type="EMBL" id="RXNU01000003">
    <property type="protein sequence ID" value="RTR39762.1"/>
    <property type="molecule type" value="Genomic_DNA"/>
</dbReference>
<evidence type="ECO:0000313" key="4">
    <source>
        <dbReference type="EMBL" id="RTR39762.1"/>
    </source>
</evidence>
<feature type="domain" description="VWFA" evidence="2">
    <location>
        <begin position="376"/>
        <end position="562"/>
    </location>
</feature>
<keyword evidence="5" id="KW-1185">Reference proteome</keyword>
<comment type="caution">
    <text evidence="4">The sequence shown here is derived from an EMBL/GenBank/DDBJ whole genome shotgun (WGS) entry which is preliminary data.</text>
</comment>
<dbReference type="OrthoDB" id="9784383at2"/>
<evidence type="ECO:0000313" key="5">
    <source>
        <dbReference type="Proteomes" id="UP000267448"/>
    </source>
</evidence>
<dbReference type="SMART" id="SM00327">
    <property type="entry name" value="VWA"/>
    <property type="match status" value="1"/>
</dbReference>
<gene>
    <name evidence="4" type="ORF">EKG38_08175</name>
</gene>
<dbReference type="NCBIfam" id="TIGR03788">
    <property type="entry name" value="marine_srt_targ"/>
    <property type="match status" value="1"/>
</dbReference>
<dbReference type="AlphaFoldDB" id="A0A431WWF4"/>